<dbReference type="PROSITE" id="PS51257">
    <property type="entry name" value="PROKAR_LIPOPROTEIN"/>
    <property type="match status" value="1"/>
</dbReference>
<organism evidence="2 3">
    <name type="scientific">Shewanella algicola</name>
    <dbReference type="NCBI Taxonomy" id="640633"/>
    <lineage>
        <taxon>Bacteria</taxon>
        <taxon>Pseudomonadati</taxon>
        <taxon>Pseudomonadota</taxon>
        <taxon>Gammaproteobacteria</taxon>
        <taxon>Alteromonadales</taxon>
        <taxon>Shewanellaceae</taxon>
        <taxon>Shewanella</taxon>
    </lineage>
</organism>
<feature type="chain" id="PRO_5040896549" description="Lipoprotein" evidence="1">
    <location>
        <begin position="18"/>
        <end position="233"/>
    </location>
</feature>
<dbReference type="RefSeq" id="WP_188927282.1">
    <property type="nucleotide sequence ID" value="NZ_BMQI01000113.1"/>
</dbReference>
<name>A0A9X1Z9I8_9GAMM</name>
<evidence type="ECO:0000313" key="3">
    <source>
        <dbReference type="Proteomes" id="UP001139408"/>
    </source>
</evidence>
<accession>A0A9X1Z9I8</accession>
<dbReference type="EMBL" id="JAKILJ010000106">
    <property type="protein sequence ID" value="MCL1107854.1"/>
    <property type="molecule type" value="Genomic_DNA"/>
</dbReference>
<protein>
    <recommendedName>
        <fullName evidence="4">Lipoprotein</fullName>
    </recommendedName>
</protein>
<evidence type="ECO:0008006" key="4">
    <source>
        <dbReference type="Google" id="ProtNLM"/>
    </source>
</evidence>
<feature type="signal peptide" evidence="1">
    <location>
        <begin position="1"/>
        <end position="17"/>
    </location>
</feature>
<evidence type="ECO:0000313" key="2">
    <source>
        <dbReference type="EMBL" id="MCL1107854.1"/>
    </source>
</evidence>
<evidence type="ECO:0000256" key="1">
    <source>
        <dbReference type="SAM" id="SignalP"/>
    </source>
</evidence>
<proteinExistence type="predicted"/>
<keyword evidence="3" id="KW-1185">Reference proteome</keyword>
<comment type="caution">
    <text evidence="2">The sequence shown here is derived from an EMBL/GenBank/DDBJ whole genome shotgun (WGS) entry which is preliminary data.</text>
</comment>
<dbReference type="Proteomes" id="UP001139408">
    <property type="component" value="Unassembled WGS sequence"/>
</dbReference>
<dbReference type="AlphaFoldDB" id="A0A9X1Z9I8"/>
<keyword evidence="1" id="KW-0732">Signal</keyword>
<reference evidence="2" key="1">
    <citation type="submission" date="2022-01" db="EMBL/GenBank/DDBJ databases">
        <title>Whole genome-based taxonomy of the Shewanellaceae.</title>
        <authorList>
            <person name="Martin-Rodriguez A.J."/>
        </authorList>
    </citation>
    <scope>NUCLEOTIDE SEQUENCE</scope>
    <source>
        <strain evidence="2">DSM 23803</strain>
    </source>
</reference>
<sequence>MRIILISILAFSLFGCASHSESIFIPASPLTQEEIDAEKERFRNDPEWADIDVEEMIGDGKGMYTYREKDIRSALKGIEDSDERLSLCSNSIMSGATSIVFLGKTNEPNRVNLKTASCGPVKGGLACQPMKSNWKHQYKDIYFNAGMLRYEKALKVILAFEERGIENLPDWHRKMFGVNSVNSVEETMNGYLIGVGELFCGGCVAKILVKPTLDENSEITKLTYVDAIGSICI</sequence>
<gene>
    <name evidence="2" type="ORF">L2749_21920</name>
</gene>